<comment type="subcellular location">
    <subcellularLocation>
        <location evidence="9">Cytoplasm</location>
    </subcellularLocation>
</comment>
<comment type="similarity">
    <text evidence="2 9">Belongs to the type II topoisomerase GyrA/ParC subunit family.</text>
</comment>
<dbReference type="NCBIfam" id="NF004043">
    <property type="entry name" value="PRK05560.1"/>
    <property type="match status" value="1"/>
</dbReference>
<dbReference type="Gene3D" id="3.30.1360.40">
    <property type="match status" value="1"/>
</dbReference>
<dbReference type="EC" id="5.6.2.2" evidence="9"/>
<comment type="miscellaneous">
    <text evidence="9">Few gyrases are as efficient as E.coli at forming negative supercoils. Not all organisms have 2 type II topoisomerases; in organisms with a single type II topoisomerase this enzyme also has to decatenate newly replicated chromosomes.</text>
</comment>
<evidence type="ECO:0000256" key="2">
    <source>
        <dbReference type="ARBA" id="ARBA00008263"/>
    </source>
</evidence>
<dbReference type="PROSITE" id="PS52040">
    <property type="entry name" value="TOPO_IIA"/>
    <property type="match status" value="1"/>
</dbReference>
<dbReference type="GO" id="GO:0009330">
    <property type="term" value="C:DNA topoisomerase type II (double strand cut, ATP-hydrolyzing) complex"/>
    <property type="evidence" value="ECO:0007669"/>
    <property type="project" value="TreeGrafter"/>
</dbReference>
<dbReference type="GO" id="GO:0003677">
    <property type="term" value="F:DNA binding"/>
    <property type="evidence" value="ECO:0007669"/>
    <property type="project" value="UniProtKB-UniRule"/>
</dbReference>
<dbReference type="NCBIfam" id="TIGR01063">
    <property type="entry name" value="gyrA"/>
    <property type="match status" value="1"/>
</dbReference>
<dbReference type="Pfam" id="PF00521">
    <property type="entry name" value="DNA_topoisoIV"/>
    <property type="match status" value="1"/>
</dbReference>
<dbReference type="PANTHER" id="PTHR43493">
    <property type="entry name" value="DNA GYRASE/TOPOISOMERASE SUBUNIT A"/>
    <property type="match status" value="1"/>
</dbReference>
<dbReference type="GO" id="GO:0006261">
    <property type="term" value="P:DNA-templated DNA replication"/>
    <property type="evidence" value="ECO:0007669"/>
    <property type="project" value="UniProtKB-UniRule"/>
</dbReference>
<dbReference type="InterPro" id="IPR013757">
    <property type="entry name" value="Topo_IIA_A_a_sf"/>
</dbReference>
<comment type="subunit">
    <text evidence="8">Heterotetramer composed of ParC and ParE.</text>
</comment>
<feature type="compositionally biased region" description="Acidic residues" evidence="11">
    <location>
        <begin position="807"/>
        <end position="848"/>
    </location>
</feature>
<comment type="subunit">
    <text evidence="9">Heterotetramer, composed of two GyrA and two GyrB chains. In the heterotetramer, GyrA contains the active site tyrosine that forms a transient covalent intermediate with DNA, while GyrB binds cofactors and catalyzes ATP hydrolysis.</text>
</comment>
<keyword evidence="6 9" id="KW-0238">DNA-binding</keyword>
<proteinExistence type="inferred from homology"/>
<dbReference type="InterPro" id="IPR013758">
    <property type="entry name" value="Topo_IIA_A/C_ab"/>
</dbReference>
<evidence type="ECO:0000256" key="7">
    <source>
        <dbReference type="ARBA" id="ARBA00023235"/>
    </source>
</evidence>
<evidence type="ECO:0000256" key="4">
    <source>
        <dbReference type="ARBA" id="ARBA00022840"/>
    </source>
</evidence>
<dbReference type="CDD" id="cd00187">
    <property type="entry name" value="TOP4c"/>
    <property type="match status" value="1"/>
</dbReference>
<keyword evidence="9" id="KW-0963">Cytoplasm</keyword>
<dbReference type="GO" id="GO:0006265">
    <property type="term" value="P:DNA topological change"/>
    <property type="evidence" value="ECO:0007669"/>
    <property type="project" value="UniProtKB-UniRule"/>
</dbReference>
<feature type="region of interest" description="Disordered" evidence="11">
    <location>
        <begin position="802"/>
        <end position="848"/>
    </location>
</feature>
<dbReference type="FunFam" id="3.30.1360.40:FF:000002">
    <property type="entry name" value="DNA gyrase subunit A"/>
    <property type="match status" value="1"/>
</dbReference>
<dbReference type="EMBL" id="JACRDE010000622">
    <property type="protein sequence ID" value="MBI5252564.1"/>
    <property type="molecule type" value="Genomic_DNA"/>
</dbReference>
<evidence type="ECO:0000256" key="5">
    <source>
        <dbReference type="ARBA" id="ARBA00023029"/>
    </source>
</evidence>
<dbReference type="InterPro" id="IPR035516">
    <property type="entry name" value="Gyrase/topoIV_suA_C"/>
</dbReference>
<comment type="caution">
    <text evidence="9">Lacks conserved residue(s) required for the propagation of feature annotation.</text>
</comment>
<gene>
    <name evidence="9 13" type="primary">gyrA</name>
    <name evidence="13" type="ORF">HY912_23970</name>
</gene>
<keyword evidence="5 9" id="KW-0799">Topoisomerase</keyword>
<dbReference type="HAMAP" id="MF_01897">
    <property type="entry name" value="GyrA"/>
    <property type="match status" value="1"/>
</dbReference>
<evidence type="ECO:0000313" key="13">
    <source>
        <dbReference type="EMBL" id="MBI5252564.1"/>
    </source>
</evidence>
<comment type="function">
    <text evidence="9">A type II topoisomerase that negatively supercoils closed circular double-stranded (ds) DNA in an ATP-dependent manner to modulate DNA topology and maintain chromosomes in an underwound state. Negative supercoiling favors strand separation, and DNA replication, transcription, recombination and repair, all of which involve strand separation. Also able to catalyze the interconversion of other topological isomers of dsDNA rings, including catenanes and knotted rings. Type II topoisomerases break and join 2 DNA strands simultaneously in an ATP-dependent manner.</text>
</comment>
<keyword evidence="7 9" id="KW-0413">Isomerase</keyword>
<evidence type="ECO:0000256" key="8">
    <source>
        <dbReference type="ARBA" id="ARBA00063644"/>
    </source>
</evidence>
<evidence type="ECO:0000256" key="1">
    <source>
        <dbReference type="ARBA" id="ARBA00000185"/>
    </source>
</evidence>
<dbReference type="SMART" id="SM00434">
    <property type="entry name" value="TOP4c"/>
    <property type="match status" value="1"/>
</dbReference>
<evidence type="ECO:0000313" key="14">
    <source>
        <dbReference type="Proteomes" id="UP000807825"/>
    </source>
</evidence>
<evidence type="ECO:0000259" key="12">
    <source>
        <dbReference type="PROSITE" id="PS52040"/>
    </source>
</evidence>
<dbReference type="Gene3D" id="1.10.268.10">
    <property type="entry name" value="Topoisomerase, domain 3"/>
    <property type="match status" value="1"/>
</dbReference>
<organism evidence="13 14">
    <name type="scientific">Desulfomonile tiedjei</name>
    <dbReference type="NCBI Taxonomy" id="2358"/>
    <lineage>
        <taxon>Bacteria</taxon>
        <taxon>Pseudomonadati</taxon>
        <taxon>Thermodesulfobacteriota</taxon>
        <taxon>Desulfomonilia</taxon>
        <taxon>Desulfomonilales</taxon>
        <taxon>Desulfomonilaceae</taxon>
        <taxon>Desulfomonile</taxon>
    </lineage>
</organism>
<dbReference type="FunFam" id="2.120.10.90:FF:000005">
    <property type="entry name" value="DNA topoisomerase 4 subunit A"/>
    <property type="match status" value="1"/>
</dbReference>
<comment type="caution">
    <text evidence="13">The sequence shown here is derived from an EMBL/GenBank/DDBJ whole genome shotgun (WGS) entry which is preliminary data.</text>
</comment>
<dbReference type="GO" id="GO:0034335">
    <property type="term" value="F:DNA negative supercoiling activity"/>
    <property type="evidence" value="ECO:0007669"/>
    <property type="project" value="UniProtKB-ARBA"/>
</dbReference>
<feature type="active site" description="O-(5'-phospho-DNA)-tyrosine intermediate" evidence="9 10">
    <location>
        <position position="121"/>
    </location>
</feature>
<dbReference type="InterPro" id="IPR006691">
    <property type="entry name" value="GyrA/parC_rep"/>
</dbReference>
<name>A0A9D6V7V7_9BACT</name>
<dbReference type="SUPFAM" id="SSF56719">
    <property type="entry name" value="Type II DNA topoisomerase"/>
    <property type="match status" value="1"/>
</dbReference>
<evidence type="ECO:0000256" key="10">
    <source>
        <dbReference type="PROSITE-ProRule" id="PRU01384"/>
    </source>
</evidence>
<dbReference type="Gene3D" id="3.90.199.10">
    <property type="entry name" value="Topoisomerase II, domain 5"/>
    <property type="match status" value="1"/>
</dbReference>
<dbReference type="InterPro" id="IPR013760">
    <property type="entry name" value="Topo_IIA-like_dom_sf"/>
</dbReference>
<keyword evidence="4 9" id="KW-0067">ATP-binding</keyword>
<feature type="domain" description="Topo IIA-type catalytic" evidence="12">
    <location>
        <begin position="33"/>
        <end position="497"/>
    </location>
</feature>
<sequence>MAVLHDRTTVGIEEEIQKSYLDYAMSVIVGRALPELRDGLKPVHRRILYAMFRAGNLWNRGYRKAARAVGDVIGQYHPHGDVAVYDSIVRMAQPFSMRYLFVDGQGNFGSVDGDSAAAMRYTEVRMHRICQALLEDLDKETVDFAPNYDNTQQEPLVLPARFPVLLVIGSQGIAVGMATNIPPHNLGETIDATIHLINQPDASIRELMQFIPAPDFPTAGFILGTRGAIDAYTTGRGSVRMRARTEIEDAGKGYQRIVVTEIPYLVNKARMVENVADLVKDKRITGIRDIRDESNRQGIRVVFELKKDETPEVVLNQLFRYTQLQTNFGIQLLCVDNGRPRQMNLKEVLQGFIDFRREVVIRRTRYELARARERAHILEGLRIALDNLDRVIAVIRGSENPATAKQALMDEFSLSALQAQAILDMRLQRLTGLERDKILQELQEVLAKMAELEGILASEQKIMDIIVTELKQVKEQFGDARRSEIVEDHSDMLDEDLIPRGDMVVTFSSKGYVKRVPANLYKTQRPGGKGRIGTKVAGDDVVNQILYASSHDVLLCFSNRGRVHWMRVFQLPEESPYARGKAIINLLRLDEGEKIRKILPVQELSTDGYVVMVSKKGKVKKTLIAEFSRPRLSGLIALTIDPDDELIDVNFTTGENHILLATTKGLATRFHESQVRAMGRQARGVTGIRLKRDDVVMGMEVISDDTGTLLTITRSGFGKRTSLKEYPPKHRGGLGVITIKNTAKLGDVVGIQVVGDSDHLLILTSGGRIIRLRMEQISVIGRNTMGRTLVRMDQGEHVVDVARAETSEDEDKDPDEIDSEIASEMEMETDLDDSEEALETDEESDEES</sequence>
<dbReference type="GO" id="GO:0005737">
    <property type="term" value="C:cytoplasm"/>
    <property type="evidence" value="ECO:0007669"/>
    <property type="project" value="UniProtKB-SubCell"/>
</dbReference>
<dbReference type="GO" id="GO:0005694">
    <property type="term" value="C:chromosome"/>
    <property type="evidence" value="ECO:0007669"/>
    <property type="project" value="InterPro"/>
</dbReference>
<dbReference type="Pfam" id="PF03989">
    <property type="entry name" value="DNA_gyraseA_C"/>
    <property type="match status" value="6"/>
</dbReference>
<accession>A0A9D6V7V7</accession>
<evidence type="ECO:0000256" key="9">
    <source>
        <dbReference type="HAMAP-Rule" id="MF_01897"/>
    </source>
</evidence>
<dbReference type="InterPro" id="IPR050220">
    <property type="entry name" value="Type_II_DNA_Topoisomerases"/>
</dbReference>
<dbReference type="AlphaFoldDB" id="A0A9D6V7V7"/>
<dbReference type="InterPro" id="IPR005743">
    <property type="entry name" value="GyrA"/>
</dbReference>
<dbReference type="GO" id="GO:0005524">
    <property type="term" value="F:ATP binding"/>
    <property type="evidence" value="ECO:0007669"/>
    <property type="project" value="UniProtKB-UniRule"/>
</dbReference>
<keyword evidence="3 9" id="KW-0547">Nucleotide-binding</keyword>
<dbReference type="Gene3D" id="2.120.10.90">
    <property type="entry name" value="DNA gyrase/topoisomerase IV, subunit A, C-terminal"/>
    <property type="match status" value="1"/>
</dbReference>
<dbReference type="Proteomes" id="UP000807825">
    <property type="component" value="Unassembled WGS sequence"/>
</dbReference>
<reference evidence="13" key="1">
    <citation type="submission" date="2020-07" db="EMBL/GenBank/DDBJ databases">
        <title>Huge and variable diversity of episymbiotic CPR bacteria and DPANN archaea in groundwater ecosystems.</title>
        <authorList>
            <person name="He C.Y."/>
            <person name="Keren R."/>
            <person name="Whittaker M."/>
            <person name="Farag I.F."/>
            <person name="Doudna J."/>
            <person name="Cate J.H.D."/>
            <person name="Banfield J.F."/>
        </authorList>
    </citation>
    <scope>NUCLEOTIDE SEQUENCE</scope>
    <source>
        <strain evidence="13">NC_groundwater_1664_Pr3_B-0.1um_52_9</strain>
    </source>
</reference>
<comment type="catalytic activity">
    <reaction evidence="1 9 10">
        <text>ATP-dependent breakage, passage and rejoining of double-stranded DNA.</text>
        <dbReference type="EC" id="5.6.2.2"/>
    </reaction>
</comment>
<evidence type="ECO:0000256" key="3">
    <source>
        <dbReference type="ARBA" id="ARBA00022741"/>
    </source>
</evidence>
<evidence type="ECO:0000256" key="11">
    <source>
        <dbReference type="SAM" id="MobiDB-lite"/>
    </source>
</evidence>
<protein>
    <recommendedName>
        <fullName evidence="9">DNA gyrase subunit A</fullName>
        <ecNumber evidence="9">5.6.2.2</ecNumber>
    </recommendedName>
</protein>
<dbReference type="FunFam" id="1.10.268.10:FF:000001">
    <property type="entry name" value="DNA gyrase subunit A"/>
    <property type="match status" value="1"/>
</dbReference>
<dbReference type="PANTHER" id="PTHR43493:SF5">
    <property type="entry name" value="DNA GYRASE SUBUNIT A, CHLOROPLASTIC_MITOCHONDRIAL"/>
    <property type="match status" value="1"/>
</dbReference>
<dbReference type="InterPro" id="IPR002205">
    <property type="entry name" value="Topo_IIA_dom_A"/>
</dbReference>
<evidence type="ECO:0000256" key="6">
    <source>
        <dbReference type="ARBA" id="ARBA00023125"/>
    </source>
</evidence>
<dbReference type="SUPFAM" id="SSF101904">
    <property type="entry name" value="GyrA/ParC C-terminal domain-like"/>
    <property type="match status" value="1"/>
</dbReference>
<dbReference type="NCBIfam" id="NF004044">
    <property type="entry name" value="PRK05561.1"/>
    <property type="match status" value="1"/>
</dbReference>
<dbReference type="FunFam" id="3.90.199.10:FF:000001">
    <property type="entry name" value="DNA gyrase subunit A"/>
    <property type="match status" value="1"/>
</dbReference>